<sequence length="254" mass="29582">MQTLYINTAAESFEFKASVEGNGIVEGIIRYHPFLYYKETYPIFSNEDDEGEDEEEECYIIEKRARGENAIFECFWNGRLIPYTTVADFEWCALPKKKGSVPIECYNRISGVLFTDGSFEVTTNKLTFINLESKLKDRNTIFTKVINGREYRMNDKQFASWLKNCHEKYDKEIKFFECDGSVVRTDKASKRILSPWTKYLAIEWDGKIYKKGQLVKMGRSNKKASLYGRIQHFYLYGDYDGIVYAPGGEVEITL</sequence>
<dbReference type="PANTHER" id="PTHR22640:SF2">
    <property type="entry name" value="STRUCTURAL MAINTENANCE OF CHROMOSOMES FLEXIBLE HINGE DOMAIN-CONTAINING PROTEIN 1"/>
    <property type="match status" value="1"/>
</dbReference>
<dbReference type="InterPro" id="IPR055109">
    <property type="entry name" value="SMCHD1_S5"/>
</dbReference>
<dbReference type="KEGG" id="nss:113430131"/>
<dbReference type="GeneID" id="113430131"/>
<evidence type="ECO:0000259" key="1">
    <source>
        <dbReference type="Pfam" id="PF22899"/>
    </source>
</evidence>
<reference evidence="3" key="1">
    <citation type="submission" date="2025-08" db="UniProtKB">
        <authorList>
            <consortium name="RefSeq"/>
        </authorList>
    </citation>
    <scope>IDENTIFICATION</scope>
</reference>
<dbReference type="GO" id="GO:0006302">
    <property type="term" value="P:double-strand break repair"/>
    <property type="evidence" value="ECO:0007669"/>
    <property type="project" value="InterPro"/>
</dbReference>
<dbReference type="InterPro" id="IPR038892">
    <property type="entry name" value="SMCHD1"/>
</dbReference>
<organism evidence="2 3">
    <name type="scientific">Notechis scutatus</name>
    <name type="common">mainland tiger snake</name>
    <dbReference type="NCBI Taxonomy" id="8663"/>
    <lineage>
        <taxon>Eukaryota</taxon>
        <taxon>Metazoa</taxon>
        <taxon>Chordata</taxon>
        <taxon>Craniata</taxon>
        <taxon>Vertebrata</taxon>
        <taxon>Euteleostomi</taxon>
        <taxon>Lepidosauria</taxon>
        <taxon>Squamata</taxon>
        <taxon>Bifurcata</taxon>
        <taxon>Unidentata</taxon>
        <taxon>Episquamata</taxon>
        <taxon>Toxicofera</taxon>
        <taxon>Serpentes</taxon>
        <taxon>Colubroidea</taxon>
        <taxon>Elapidae</taxon>
        <taxon>Hydrophiinae</taxon>
        <taxon>Notechis</taxon>
    </lineage>
</organism>
<feature type="domain" description="SMCHD1 ribosomal S5" evidence="1">
    <location>
        <begin position="1"/>
        <end position="168"/>
    </location>
</feature>
<name>A0A6J1VZ54_9SAUR</name>
<accession>A0A6J1VZ54</accession>
<dbReference type="RefSeq" id="XP_026548392.1">
    <property type="nucleotide sequence ID" value="XM_026692607.1"/>
</dbReference>
<evidence type="ECO:0000313" key="2">
    <source>
        <dbReference type="Proteomes" id="UP000504612"/>
    </source>
</evidence>
<feature type="non-terminal residue" evidence="3">
    <location>
        <position position="254"/>
    </location>
</feature>
<evidence type="ECO:0000313" key="3">
    <source>
        <dbReference type="RefSeq" id="XP_026548392.1"/>
    </source>
</evidence>
<protein>
    <submittedName>
        <fullName evidence="3">Structural maintenance of chromosomes flexible hinge domain-containing protein 1-like</fullName>
    </submittedName>
</protein>
<gene>
    <name evidence="3" type="primary">LOC113430131</name>
</gene>
<dbReference type="PANTHER" id="PTHR22640">
    <property type="entry name" value="STRUCTURAL MAINTENANCE OF CHROMOSOMES FLEXIBLE HINGE DOMAIN-CONTAINING PROTEIN 1"/>
    <property type="match status" value="1"/>
</dbReference>
<dbReference type="AlphaFoldDB" id="A0A6J1VZ54"/>
<dbReference type="Pfam" id="PF22899">
    <property type="entry name" value="SMCHD1_S5"/>
    <property type="match status" value="1"/>
</dbReference>
<dbReference type="Proteomes" id="UP000504612">
    <property type="component" value="Unplaced"/>
</dbReference>
<proteinExistence type="predicted"/>
<keyword evidence="2" id="KW-1185">Reference proteome</keyword>